<dbReference type="AlphaFoldDB" id="A0A370XDK3"/>
<accession>A0A370XDK3</accession>
<sequence>MRGGIWSGNNRPSFVRMGLAREEVCTAKAGHSDSEPTKVMSAWGESGHFQSKQAKTGVKTWVGVYFPSRRTS</sequence>
<comment type="caution">
    <text evidence="1">The sequence shown here is derived from an EMBL/GenBank/DDBJ whole genome shotgun (WGS) entry which is preliminary data.</text>
</comment>
<gene>
    <name evidence="1" type="ORF">DWU99_03585</name>
</gene>
<reference evidence="1 2" key="1">
    <citation type="submission" date="2018-07" db="EMBL/GenBank/DDBJ databases">
        <title>Dyella monticola sp. nov. and Dyella psychrodurans sp. nov. isolated from monsoon evergreen broad-leaved forest soil of Dinghu Mountain, China.</title>
        <authorList>
            <person name="Gao Z."/>
            <person name="Qiu L."/>
        </authorList>
    </citation>
    <scope>NUCLEOTIDE SEQUENCE [LARGE SCALE GENOMIC DNA]</scope>
    <source>
        <strain evidence="1 2">4MSK11</strain>
    </source>
</reference>
<dbReference type="EMBL" id="QRBF01000001">
    <property type="protein sequence ID" value="RDS86350.1"/>
    <property type="molecule type" value="Genomic_DNA"/>
</dbReference>
<protein>
    <submittedName>
        <fullName evidence="1">Uncharacterized protein</fullName>
    </submittedName>
</protein>
<evidence type="ECO:0000313" key="1">
    <source>
        <dbReference type="EMBL" id="RDS86350.1"/>
    </source>
</evidence>
<dbReference type="Proteomes" id="UP000255334">
    <property type="component" value="Unassembled WGS sequence"/>
</dbReference>
<name>A0A370XDK3_9GAMM</name>
<evidence type="ECO:0000313" key="2">
    <source>
        <dbReference type="Proteomes" id="UP000255334"/>
    </source>
</evidence>
<proteinExistence type="predicted"/>
<organism evidence="1 2">
    <name type="scientific">Dyella psychrodurans</name>
    <dbReference type="NCBI Taxonomy" id="1927960"/>
    <lineage>
        <taxon>Bacteria</taxon>
        <taxon>Pseudomonadati</taxon>
        <taxon>Pseudomonadota</taxon>
        <taxon>Gammaproteobacteria</taxon>
        <taxon>Lysobacterales</taxon>
        <taxon>Rhodanobacteraceae</taxon>
        <taxon>Dyella</taxon>
    </lineage>
</organism>
<keyword evidence="2" id="KW-1185">Reference proteome</keyword>